<dbReference type="InterPro" id="IPR045650">
    <property type="entry name" value="DUF6399"/>
</dbReference>
<keyword evidence="2" id="KW-1185">Reference proteome</keyword>
<name>A0ABX1T6E2_9PROT</name>
<comment type="caution">
    <text evidence="1">The sequence shown here is derived from an EMBL/GenBank/DDBJ whole genome shotgun (WGS) entry which is preliminary data.</text>
</comment>
<protein>
    <recommendedName>
        <fullName evidence="3">Transposase</fullName>
    </recommendedName>
</protein>
<evidence type="ECO:0000313" key="2">
    <source>
        <dbReference type="Proteomes" id="UP000886469"/>
    </source>
</evidence>
<sequence>NGCLSQMYHNGRGWTERRLKALTVIHHYGLRRHDGTTAAARLFGTSFPDLFDWLVSQMGELPMPRKARQRVVRNPLKLQSVPA</sequence>
<dbReference type="EMBL" id="SPMX01000018">
    <property type="protein sequence ID" value="NMQ05199.1"/>
    <property type="molecule type" value="Genomic_DNA"/>
</dbReference>
<dbReference type="Pfam" id="PF19936">
    <property type="entry name" value="DUF6399"/>
    <property type="match status" value="1"/>
</dbReference>
<organism evidence="1 2">
    <name type="scientific">Candidatus Accumulibacter contiguus</name>
    <dbReference type="NCBI Taxonomy" id="2954381"/>
    <lineage>
        <taxon>Bacteria</taxon>
        <taxon>Pseudomonadati</taxon>
        <taxon>Pseudomonadota</taxon>
        <taxon>Betaproteobacteria</taxon>
        <taxon>Candidatus Accumulibacter</taxon>
    </lineage>
</organism>
<reference evidence="1" key="1">
    <citation type="submission" date="2019-03" db="EMBL/GenBank/DDBJ databases">
        <title>Metabolic reconstructions from genomes of highly enriched 'Candidatus Accumulibacter' and 'Candidatus Competibacter' bioreactor populations.</title>
        <authorList>
            <person name="Annavajhala M.K."/>
            <person name="Welles L."/>
            <person name="Abbas B."/>
            <person name="Sorokin D."/>
            <person name="Park H."/>
            <person name="Van Loosdrecht M."/>
            <person name="Chandran K."/>
        </authorList>
    </citation>
    <scope>NUCLEOTIDE SEQUENCE</scope>
    <source>
        <strain evidence="1">SBR_L</strain>
    </source>
</reference>
<feature type="non-terminal residue" evidence="1">
    <location>
        <position position="1"/>
    </location>
</feature>
<dbReference type="Proteomes" id="UP000886469">
    <property type="component" value="Unassembled WGS sequence"/>
</dbReference>
<accession>A0ABX1T6E2</accession>
<evidence type="ECO:0008006" key="3">
    <source>
        <dbReference type="Google" id="ProtNLM"/>
    </source>
</evidence>
<proteinExistence type="predicted"/>
<gene>
    <name evidence="1" type="ORF">E4Q08_07935</name>
</gene>
<dbReference type="RefSeq" id="WP_256435963.1">
    <property type="nucleotide sequence ID" value="NZ_SPMX01000018.1"/>
</dbReference>
<evidence type="ECO:0000313" key="1">
    <source>
        <dbReference type="EMBL" id="NMQ05199.1"/>
    </source>
</evidence>